<name>G9NSY0_HYPAI</name>
<dbReference type="OMA" id="FARHHIG"/>
<dbReference type="AlphaFoldDB" id="G9NSY0"/>
<protein>
    <submittedName>
        <fullName evidence="2">Uncharacterized protein</fullName>
    </submittedName>
</protein>
<sequence>MESDSLAAETAVASEEFQHGSNNEPSHSQADSEWLQIILHVDGSLLPGFDFGYIRSMATNDSPGLRVEILARPGTLAVPLLLMRLRLKCGETWNPFAIIAVPVSKNQSPLLAHVLEVSNTTAMKAFFTIPSTYISSTTVMDPTHGLDFDLMRLGLPDPQHDSAPSRPSTFVCPQIDQIVWIYSEAKAGEVIVEYPSSFWRQIHRQSMATRTIANRIKSMLSPESPESPIRFWITFPFYQEWRRDWRIIFGDEHKESPYGRVAGEYHQADNTPNHPFRSLLTPLPDSEWIAKENDKEEYGTDATGLPTAYLMAVNMRTVQNAMPDIGTLVEIDLSVAQGYFKIPKPPQTPSHIRKIAVEVQGVIGTAENKVQNAADEIRTRLSVIRDKEGIAQEVAPLISELYVETAAKGLMPYINKLSNKAKAKLPSGPEDAQRWVDALEIASQLRARGGENDNTHVKRIAKWVKSQGVVVRTLKRSKFGEPFLGCRLDPPCDIPAEVALFHLEVPKQPDWPHGFKRPPLRIAIPKVVPTDGSPMDAYKTKDFLFAKKAETVEVECLEIRVVDNLKLDPIESDQLEATSRKIAIAITTKD</sequence>
<keyword evidence="3" id="KW-1185">Reference proteome</keyword>
<comment type="caution">
    <text evidence="2">The sequence shown here is derived from an EMBL/GenBank/DDBJ whole genome shotgun (WGS) entry which is preliminary data.</text>
</comment>
<dbReference type="Proteomes" id="UP000005426">
    <property type="component" value="Unassembled WGS sequence"/>
</dbReference>
<accession>G9NSY0</accession>
<dbReference type="eggNOG" id="ENOG502RPZY">
    <property type="taxonomic scope" value="Eukaryota"/>
</dbReference>
<dbReference type="EMBL" id="ABDG02000022">
    <property type="protein sequence ID" value="EHK46524.1"/>
    <property type="molecule type" value="Genomic_DNA"/>
</dbReference>
<dbReference type="HOGENOM" id="CLU_453454_0_0_1"/>
<dbReference type="STRING" id="452589.G9NSY0"/>
<feature type="compositionally biased region" description="Polar residues" evidence="1">
    <location>
        <begin position="19"/>
        <end position="28"/>
    </location>
</feature>
<evidence type="ECO:0000313" key="2">
    <source>
        <dbReference type="EMBL" id="EHK46524.1"/>
    </source>
</evidence>
<organism evidence="2 3">
    <name type="scientific">Hypocrea atroviridis (strain ATCC 20476 / IMI 206040)</name>
    <name type="common">Trichoderma atroviride</name>
    <dbReference type="NCBI Taxonomy" id="452589"/>
    <lineage>
        <taxon>Eukaryota</taxon>
        <taxon>Fungi</taxon>
        <taxon>Dikarya</taxon>
        <taxon>Ascomycota</taxon>
        <taxon>Pezizomycotina</taxon>
        <taxon>Sordariomycetes</taxon>
        <taxon>Hypocreomycetidae</taxon>
        <taxon>Hypocreales</taxon>
        <taxon>Hypocreaceae</taxon>
        <taxon>Trichoderma</taxon>
    </lineage>
</organism>
<reference evidence="2 3" key="1">
    <citation type="journal article" date="2011" name="Genome Biol.">
        <title>Comparative genome sequence analysis underscores mycoparasitism as the ancestral life style of Trichoderma.</title>
        <authorList>
            <person name="Kubicek C.P."/>
            <person name="Herrera-Estrella A."/>
            <person name="Seidl-Seiboth V."/>
            <person name="Martinez D.A."/>
            <person name="Druzhinina I.S."/>
            <person name="Thon M."/>
            <person name="Zeilinger S."/>
            <person name="Casas-Flores S."/>
            <person name="Horwitz B.A."/>
            <person name="Mukherjee P.K."/>
            <person name="Mukherjee M."/>
            <person name="Kredics L."/>
            <person name="Alcaraz L.D."/>
            <person name="Aerts A."/>
            <person name="Antal Z."/>
            <person name="Atanasova L."/>
            <person name="Cervantes-Badillo M.G."/>
            <person name="Challacombe J."/>
            <person name="Chertkov O."/>
            <person name="McCluskey K."/>
            <person name="Coulpier F."/>
            <person name="Deshpande N."/>
            <person name="von Doehren H."/>
            <person name="Ebbole D.J."/>
            <person name="Esquivel-Naranjo E.U."/>
            <person name="Fekete E."/>
            <person name="Flipphi M."/>
            <person name="Glaser F."/>
            <person name="Gomez-Rodriguez E.Y."/>
            <person name="Gruber S."/>
            <person name="Han C."/>
            <person name="Henrissat B."/>
            <person name="Hermosa R."/>
            <person name="Hernandez-Onate M."/>
            <person name="Karaffa L."/>
            <person name="Kosti I."/>
            <person name="Le Crom S."/>
            <person name="Lindquist E."/>
            <person name="Lucas S."/>
            <person name="Luebeck M."/>
            <person name="Luebeck P.S."/>
            <person name="Margeot A."/>
            <person name="Metz B."/>
            <person name="Misra M."/>
            <person name="Nevalainen H."/>
            <person name="Omann M."/>
            <person name="Packer N."/>
            <person name="Perrone G."/>
            <person name="Uresti-Rivera E.E."/>
            <person name="Salamov A."/>
            <person name="Schmoll M."/>
            <person name="Seiboth B."/>
            <person name="Shapiro H."/>
            <person name="Sukno S."/>
            <person name="Tamayo-Ramos J.A."/>
            <person name="Tisch D."/>
            <person name="Wiest A."/>
            <person name="Wilkinson H.H."/>
            <person name="Zhang M."/>
            <person name="Coutinho P.M."/>
            <person name="Kenerley C.M."/>
            <person name="Monte E."/>
            <person name="Baker S.E."/>
            <person name="Grigoriev I.V."/>
        </authorList>
    </citation>
    <scope>NUCLEOTIDE SEQUENCE [LARGE SCALE GENOMIC DNA]</scope>
    <source>
        <strain evidence="3">ATCC 20476 / IMI 206040</strain>
    </source>
</reference>
<proteinExistence type="predicted"/>
<feature type="region of interest" description="Disordered" evidence="1">
    <location>
        <begin position="1"/>
        <end position="28"/>
    </location>
</feature>
<dbReference type="OrthoDB" id="4880414at2759"/>
<evidence type="ECO:0000313" key="3">
    <source>
        <dbReference type="Proteomes" id="UP000005426"/>
    </source>
</evidence>
<gene>
    <name evidence="2" type="ORF">TRIATDRAFT_43123</name>
</gene>
<evidence type="ECO:0000256" key="1">
    <source>
        <dbReference type="SAM" id="MobiDB-lite"/>
    </source>
</evidence>